<comment type="caution">
    <text evidence="1">The sequence shown here is derived from an EMBL/GenBank/DDBJ whole genome shotgun (WGS) entry which is preliminary data.</text>
</comment>
<evidence type="ECO:0000313" key="1">
    <source>
        <dbReference type="EMBL" id="GAA3843955.1"/>
    </source>
</evidence>
<protein>
    <recommendedName>
        <fullName evidence="3">WXG100 family type VII secretion target</fullName>
    </recommendedName>
</protein>
<keyword evidence="2" id="KW-1185">Reference proteome</keyword>
<accession>A0ABP7JFL0</accession>
<sequence length="59" mass="6642">MAITERTLRLVREVRQNLDKIVDGVTRDLTAAWVRAWDELIGTYNEAADELIAAAVDGR</sequence>
<proteinExistence type="predicted"/>
<organism evidence="1 2">
    <name type="scientific">Sphaerisporangium flaviroseum</name>
    <dbReference type="NCBI Taxonomy" id="509199"/>
    <lineage>
        <taxon>Bacteria</taxon>
        <taxon>Bacillati</taxon>
        <taxon>Actinomycetota</taxon>
        <taxon>Actinomycetes</taxon>
        <taxon>Streptosporangiales</taxon>
        <taxon>Streptosporangiaceae</taxon>
        <taxon>Sphaerisporangium</taxon>
    </lineage>
</organism>
<dbReference type="Proteomes" id="UP001500888">
    <property type="component" value="Unassembled WGS sequence"/>
</dbReference>
<dbReference type="RefSeq" id="WP_344952808.1">
    <property type="nucleotide sequence ID" value="NZ_BAAAZR010000059.1"/>
</dbReference>
<reference evidence="2" key="1">
    <citation type="journal article" date="2019" name="Int. J. Syst. Evol. Microbiol.">
        <title>The Global Catalogue of Microorganisms (GCM) 10K type strain sequencing project: providing services to taxonomists for standard genome sequencing and annotation.</title>
        <authorList>
            <consortium name="The Broad Institute Genomics Platform"/>
            <consortium name="The Broad Institute Genome Sequencing Center for Infectious Disease"/>
            <person name="Wu L."/>
            <person name="Ma J."/>
        </authorList>
    </citation>
    <scope>NUCLEOTIDE SEQUENCE [LARGE SCALE GENOMIC DNA]</scope>
    <source>
        <strain evidence="2">JCM 16908</strain>
    </source>
</reference>
<gene>
    <name evidence="1" type="ORF">GCM10022226_78700</name>
</gene>
<evidence type="ECO:0008006" key="3">
    <source>
        <dbReference type="Google" id="ProtNLM"/>
    </source>
</evidence>
<evidence type="ECO:0000313" key="2">
    <source>
        <dbReference type="Proteomes" id="UP001500888"/>
    </source>
</evidence>
<dbReference type="EMBL" id="BAAAZR010000059">
    <property type="protein sequence ID" value="GAA3843955.1"/>
    <property type="molecule type" value="Genomic_DNA"/>
</dbReference>
<name>A0ABP7JFL0_9ACTN</name>